<keyword evidence="8" id="KW-1185">Reference proteome</keyword>
<keyword evidence="4" id="KW-0663">Pyridoxal phosphate</keyword>
<dbReference type="OrthoDB" id="9802328at2"/>
<proteinExistence type="inferred from homology"/>
<dbReference type="STRING" id="258515.SAMN05192585_12729"/>
<dbReference type="InterPro" id="IPR015424">
    <property type="entry name" value="PyrdxlP-dep_Trfase"/>
</dbReference>
<gene>
    <name evidence="7" type="ORF">SAMN05192585_12729</name>
</gene>
<dbReference type="Gene3D" id="3.90.1150.10">
    <property type="entry name" value="Aspartate Aminotransferase, domain 1"/>
    <property type="match status" value="1"/>
</dbReference>
<evidence type="ECO:0000256" key="3">
    <source>
        <dbReference type="ARBA" id="ARBA00022679"/>
    </source>
</evidence>
<comment type="similarity">
    <text evidence="5">Belongs to the class-I pyridoxal-phosphate-dependent aminotransferase family.</text>
</comment>
<dbReference type="InterPro" id="IPR004838">
    <property type="entry name" value="NHTrfase_class1_PyrdxlP-BS"/>
</dbReference>
<keyword evidence="3 5" id="KW-0808">Transferase</keyword>
<name>A0A1H0D9N5_9FIRM</name>
<feature type="domain" description="Aminotransferase class I/classII large" evidence="6">
    <location>
        <begin position="28"/>
        <end position="380"/>
    </location>
</feature>
<dbReference type="GO" id="GO:0030170">
    <property type="term" value="F:pyridoxal phosphate binding"/>
    <property type="evidence" value="ECO:0007669"/>
    <property type="project" value="InterPro"/>
</dbReference>
<dbReference type="Gene3D" id="3.40.640.10">
    <property type="entry name" value="Type I PLP-dependent aspartate aminotransferase-like (Major domain)"/>
    <property type="match status" value="1"/>
</dbReference>
<protein>
    <recommendedName>
        <fullName evidence="5">Aminotransferase</fullName>
        <ecNumber evidence="5">2.6.1.-</ecNumber>
    </recommendedName>
</protein>
<evidence type="ECO:0000256" key="4">
    <source>
        <dbReference type="ARBA" id="ARBA00022898"/>
    </source>
</evidence>
<dbReference type="AlphaFoldDB" id="A0A1H0D9N5"/>
<sequence>MGYTSDRIKALTRSEIRIMSVECEKAGGINLSQGVCDLPLPPVLAQEAKAGIDNGQNHYTRFDGTEELRRAIAGKLAHYNQITVNPETGVVVTAGATGAFYSACLALLNPGDEVILFEPFYGYHEYTLLALGVVPLYARLSPPGWYFDPEAVEHLITPRTRGILVNTPANPSGKVFTLYELRQLSDICTRHNLLMFTDEIYEYIVYDGRVHLSPAAVDGMESRTVIVSGYSKTFSITGWRIGYCACSEELAAPIGCASDLVYVCAPSPLQEGVSKAILALPDSYYENLRAGYERRRNLVCKALAEVGLTPCTPQGAYYVLADVSRIPGQNSKEKAMAILQRTGVATVPGEAFYHNGGGDNLVRLCYAKSDDILYEACERLQKLR</sequence>
<evidence type="ECO:0000256" key="1">
    <source>
        <dbReference type="ARBA" id="ARBA00001933"/>
    </source>
</evidence>
<dbReference type="Pfam" id="PF00155">
    <property type="entry name" value="Aminotran_1_2"/>
    <property type="match status" value="1"/>
</dbReference>
<dbReference type="CDD" id="cd00609">
    <property type="entry name" value="AAT_like"/>
    <property type="match status" value="1"/>
</dbReference>
<dbReference type="PROSITE" id="PS00105">
    <property type="entry name" value="AA_TRANSFER_CLASS_1"/>
    <property type="match status" value="1"/>
</dbReference>
<keyword evidence="2 5" id="KW-0032">Aminotransferase</keyword>
<evidence type="ECO:0000313" key="8">
    <source>
        <dbReference type="Proteomes" id="UP000199182"/>
    </source>
</evidence>
<dbReference type="PANTHER" id="PTHR43807">
    <property type="entry name" value="FI04487P"/>
    <property type="match status" value="1"/>
</dbReference>
<dbReference type="EC" id="2.6.1.-" evidence="5"/>
<evidence type="ECO:0000313" key="7">
    <source>
        <dbReference type="EMBL" id="SDN66818.1"/>
    </source>
</evidence>
<dbReference type="RefSeq" id="WP_092641580.1">
    <property type="nucleotide sequence ID" value="NZ_FNID01000027.1"/>
</dbReference>
<dbReference type="Proteomes" id="UP000199182">
    <property type="component" value="Unassembled WGS sequence"/>
</dbReference>
<evidence type="ECO:0000259" key="6">
    <source>
        <dbReference type="Pfam" id="PF00155"/>
    </source>
</evidence>
<reference evidence="7 8" key="1">
    <citation type="submission" date="2016-10" db="EMBL/GenBank/DDBJ databases">
        <authorList>
            <person name="de Groot N.N."/>
        </authorList>
    </citation>
    <scope>NUCLEOTIDE SEQUENCE [LARGE SCALE GENOMIC DNA]</scope>
    <source>
        <strain evidence="7 8">CGMCC 1.5012</strain>
    </source>
</reference>
<dbReference type="PANTHER" id="PTHR43807:SF20">
    <property type="entry name" value="FI04487P"/>
    <property type="match status" value="1"/>
</dbReference>
<evidence type="ECO:0000256" key="5">
    <source>
        <dbReference type="RuleBase" id="RU000481"/>
    </source>
</evidence>
<dbReference type="GO" id="GO:0005737">
    <property type="term" value="C:cytoplasm"/>
    <property type="evidence" value="ECO:0007669"/>
    <property type="project" value="TreeGrafter"/>
</dbReference>
<dbReference type="SUPFAM" id="SSF53383">
    <property type="entry name" value="PLP-dependent transferases"/>
    <property type="match status" value="1"/>
</dbReference>
<evidence type="ECO:0000256" key="2">
    <source>
        <dbReference type="ARBA" id="ARBA00022576"/>
    </source>
</evidence>
<dbReference type="InterPro" id="IPR015421">
    <property type="entry name" value="PyrdxlP-dep_Trfase_major"/>
</dbReference>
<organism evidence="7 8">
    <name type="scientific">Acetanaerobacterium elongatum</name>
    <dbReference type="NCBI Taxonomy" id="258515"/>
    <lineage>
        <taxon>Bacteria</taxon>
        <taxon>Bacillati</taxon>
        <taxon>Bacillota</taxon>
        <taxon>Clostridia</taxon>
        <taxon>Eubacteriales</taxon>
        <taxon>Oscillospiraceae</taxon>
        <taxon>Acetanaerobacterium</taxon>
    </lineage>
</organism>
<dbReference type="GO" id="GO:0016212">
    <property type="term" value="F:kynurenine-oxoglutarate transaminase activity"/>
    <property type="evidence" value="ECO:0007669"/>
    <property type="project" value="TreeGrafter"/>
</dbReference>
<dbReference type="InterPro" id="IPR051326">
    <property type="entry name" value="Kynurenine-oxoglutarate_AT"/>
</dbReference>
<dbReference type="EMBL" id="FNID01000027">
    <property type="protein sequence ID" value="SDN66818.1"/>
    <property type="molecule type" value="Genomic_DNA"/>
</dbReference>
<dbReference type="InterPro" id="IPR015422">
    <property type="entry name" value="PyrdxlP-dep_Trfase_small"/>
</dbReference>
<dbReference type="InterPro" id="IPR004839">
    <property type="entry name" value="Aminotransferase_I/II_large"/>
</dbReference>
<comment type="cofactor">
    <cofactor evidence="1 5">
        <name>pyridoxal 5'-phosphate</name>
        <dbReference type="ChEBI" id="CHEBI:597326"/>
    </cofactor>
</comment>
<accession>A0A1H0D9N5</accession>